<reference evidence="3 4" key="1">
    <citation type="submission" date="2017-04" db="EMBL/GenBank/DDBJ databases">
        <title>Draft genome sequence of Marssonina coronaria NL1: causal agent of apple blotch.</title>
        <authorList>
            <person name="Cheng Q."/>
        </authorList>
    </citation>
    <scope>NUCLEOTIDE SEQUENCE [LARGE SCALE GENOMIC DNA]</scope>
    <source>
        <strain evidence="3 4">NL1</strain>
    </source>
</reference>
<feature type="signal peptide" evidence="2">
    <location>
        <begin position="1"/>
        <end position="18"/>
    </location>
</feature>
<evidence type="ECO:0000256" key="1">
    <source>
        <dbReference type="SAM" id="MobiDB-lite"/>
    </source>
</evidence>
<feature type="compositionally biased region" description="Basic and acidic residues" evidence="1">
    <location>
        <begin position="338"/>
        <end position="354"/>
    </location>
</feature>
<dbReference type="OrthoDB" id="4225201at2759"/>
<dbReference type="Proteomes" id="UP000242519">
    <property type="component" value="Unassembled WGS sequence"/>
</dbReference>
<evidence type="ECO:0000313" key="4">
    <source>
        <dbReference type="Proteomes" id="UP000242519"/>
    </source>
</evidence>
<dbReference type="STRING" id="503106.A0A218Z603"/>
<evidence type="ECO:0000313" key="3">
    <source>
        <dbReference type="EMBL" id="OWP03511.1"/>
    </source>
</evidence>
<proteinExistence type="predicted"/>
<feature type="region of interest" description="Disordered" evidence="1">
    <location>
        <begin position="338"/>
        <end position="357"/>
    </location>
</feature>
<keyword evidence="4" id="KW-1185">Reference proteome</keyword>
<name>A0A218Z603_9HELO</name>
<dbReference type="EMBL" id="MZNU01000176">
    <property type="protein sequence ID" value="OWP03511.1"/>
    <property type="molecule type" value="Genomic_DNA"/>
</dbReference>
<feature type="region of interest" description="Disordered" evidence="1">
    <location>
        <begin position="425"/>
        <end position="453"/>
    </location>
</feature>
<evidence type="ECO:0000256" key="2">
    <source>
        <dbReference type="SAM" id="SignalP"/>
    </source>
</evidence>
<feature type="chain" id="PRO_5013188566" evidence="2">
    <location>
        <begin position="19"/>
        <end position="453"/>
    </location>
</feature>
<organism evidence="3 4">
    <name type="scientific">Diplocarpon coronariae</name>
    <dbReference type="NCBI Taxonomy" id="2795749"/>
    <lineage>
        <taxon>Eukaryota</taxon>
        <taxon>Fungi</taxon>
        <taxon>Dikarya</taxon>
        <taxon>Ascomycota</taxon>
        <taxon>Pezizomycotina</taxon>
        <taxon>Leotiomycetes</taxon>
        <taxon>Helotiales</taxon>
        <taxon>Drepanopezizaceae</taxon>
        <taxon>Diplocarpon</taxon>
    </lineage>
</organism>
<dbReference type="AlphaFoldDB" id="A0A218Z603"/>
<feature type="region of interest" description="Disordered" evidence="1">
    <location>
        <begin position="368"/>
        <end position="388"/>
    </location>
</feature>
<comment type="caution">
    <text evidence="3">The sequence shown here is derived from an EMBL/GenBank/DDBJ whole genome shotgun (WGS) entry which is preliminary data.</text>
</comment>
<gene>
    <name evidence="3" type="ORF">B2J93_7529</name>
</gene>
<keyword evidence="2" id="KW-0732">Signal</keyword>
<sequence length="453" mass="48449">MRGLWSVGLTALLAPVFAAPLVPDDIADQEWDQSKAESSTVRQSEEACGLGNVRIGGLELPQTLRDDVSTGAGSVWTTTERVVVGAWAFQCIMVNGIPDAQFMKLVIESVDGQAVEGTGFSVLFRQAGLAEIVRIETDLSVSDEVVANPDPRTLQLDEAADRRETEADLADLRSLWGQLREIKQRIREKEHVLDHRRCGQSEADSPGCDGLACLLRDLAHRAQHAVHSVYRTSRKGYGMHGSRRRPIGPWGTNGDRDGYPPPPRDQPSYDGPSPPTLESDRAPPPPASGFYRHPLPGPPPAPAPGHAGDALPRLTLAAGVFLVALLSVALHSLWDPPSDRAARQARRGERRWPADKQPIPRLWAPALSDRGAEREHSDEKAPLADAGDGLSTSMSADISEFRNAAQVVGALVQASLAPEPLAAPLSEAASTMQDPGSRRAGDVSGAAPPAYGG</sequence>
<feature type="region of interest" description="Disordered" evidence="1">
    <location>
        <begin position="236"/>
        <end position="306"/>
    </location>
</feature>
<dbReference type="InParanoid" id="A0A218Z603"/>
<feature type="compositionally biased region" description="Basic and acidic residues" evidence="1">
    <location>
        <begin position="370"/>
        <end position="382"/>
    </location>
</feature>
<accession>A0A218Z603</accession>
<protein>
    <submittedName>
        <fullName evidence="3">Uncharacterized protein</fullName>
    </submittedName>
</protein>